<dbReference type="Proteomes" id="UP001055439">
    <property type="component" value="Chromosome 10"/>
</dbReference>
<dbReference type="OrthoDB" id="8062037at2759"/>
<name>A0A9E7JJ37_9LILI</name>
<evidence type="ECO:0000313" key="1">
    <source>
        <dbReference type="EMBL" id="URD82903.1"/>
    </source>
</evidence>
<evidence type="ECO:0000313" key="2">
    <source>
        <dbReference type="Proteomes" id="UP001055439"/>
    </source>
</evidence>
<reference evidence="1" key="1">
    <citation type="submission" date="2022-05" db="EMBL/GenBank/DDBJ databases">
        <title>The Musa troglodytarum L. genome provides insights into the mechanism of non-climacteric behaviour and enrichment of carotenoids.</title>
        <authorList>
            <person name="Wang J."/>
        </authorList>
    </citation>
    <scope>NUCLEOTIDE SEQUENCE</scope>
    <source>
        <tissue evidence="1">Leaf</tissue>
    </source>
</reference>
<organism evidence="1 2">
    <name type="scientific">Musa troglodytarum</name>
    <name type="common">fe'i banana</name>
    <dbReference type="NCBI Taxonomy" id="320322"/>
    <lineage>
        <taxon>Eukaryota</taxon>
        <taxon>Viridiplantae</taxon>
        <taxon>Streptophyta</taxon>
        <taxon>Embryophyta</taxon>
        <taxon>Tracheophyta</taxon>
        <taxon>Spermatophyta</taxon>
        <taxon>Magnoliopsida</taxon>
        <taxon>Liliopsida</taxon>
        <taxon>Zingiberales</taxon>
        <taxon>Musaceae</taxon>
        <taxon>Musa</taxon>
    </lineage>
</organism>
<accession>A0A9E7JJ37</accession>
<keyword evidence="2" id="KW-1185">Reference proteome</keyword>
<gene>
    <name evidence="1" type="ORF">MUK42_02211</name>
</gene>
<protein>
    <submittedName>
        <fullName evidence="1">RING</fullName>
    </submittedName>
</protein>
<dbReference type="AlphaFoldDB" id="A0A9E7JJ37"/>
<proteinExistence type="predicted"/>
<dbReference type="EMBL" id="CP097503">
    <property type="protein sequence ID" value="URD82903.1"/>
    <property type="molecule type" value="Genomic_DNA"/>
</dbReference>
<sequence length="51" mass="5669">MSPASTGGWRSRVVARSAALSLAWRSWSRLLAGRLGGFDQWIFVSYFCSLC</sequence>